<evidence type="ECO:0000256" key="1">
    <source>
        <dbReference type="SAM" id="MobiDB-lite"/>
    </source>
</evidence>
<protein>
    <submittedName>
        <fullName evidence="2">Uncharacterized protein</fullName>
    </submittedName>
</protein>
<evidence type="ECO:0000313" key="3">
    <source>
        <dbReference type="Proteomes" id="UP000259636"/>
    </source>
</evidence>
<dbReference type="EMBL" id="CP031742">
    <property type="protein sequence ID" value="AXQ58878.1"/>
    <property type="molecule type" value="Genomic_DNA"/>
</dbReference>
<name>A0A385DKI0_9ACTN</name>
<dbReference type="AlphaFoldDB" id="A0A385DKI0"/>
<evidence type="ECO:0000313" key="2">
    <source>
        <dbReference type="EMBL" id="AXQ58878.1"/>
    </source>
</evidence>
<proteinExistence type="predicted"/>
<dbReference type="KEGG" id="sky:D0C37_08075"/>
<accession>A0A385DKI0</accession>
<organism evidence="2 3">
    <name type="scientific">Streptomyces koyangensis</name>
    <dbReference type="NCBI Taxonomy" id="188770"/>
    <lineage>
        <taxon>Bacteria</taxon>
        <taxon>Bacillati</taxon>
        <taxon>Actinomycetota</taxon>
        <taxon>Actinomycetes</taxon>
        <taxon>Kitasatosporales</taxon>
        <taxon>Streptomycetaceae</taxon>
        <taxon>Streptomyces</taxon>
        <taxon>Streptomyces aurantiacus group</taxon>
    </lineage>
</organism>
<gene>
    <name evidence="2" type="ORF">D0C37_08075</name>
</gene>
<feature type="region of interest" description="Disordered" evidence="1">
    <location>
        <begin position="110"/>
        <end position="188"/>
    </location>
</feature>
<reference evidence="2 3" key="1">
    <citation type="submission" date="2018-08" db="EMBL/GenBank/DDBJ databases">
        <authorList>
            <person name="Ferrada E.E."/>
            <person name="Latorre B.A."/>
        </authorList>
    </citation>
    <scope>NUCLEOTIDE SEQUENCE [LARGE SCALE GENOMIC DNA]</scope>
    <source>
        <strain evidence="2 3">VK-A60T</strain>
    </source>
</reference>
<dbReference type="Proteomes" id="UP000259636">
    <property type="component" value="Chromosome"/>
</dbReference>
<feature type="compositionally biased region" description="Basic and acidic residues" evidence="1">
    <location>
        <begin position="145"/>
        <end position="170"/>
    </location>
</feature>
<sequence>MRKSLEPPTLEPLKRLDDPTVGLAALYEAVTHGRMKVLEQVQGGVTGLREENREVRRRQDRMISDLHGFREEVRELAELLPLLRDLAGRGGAPSPEGGSEEEAGIVAQGGEEGEGQPSASVDARHQAAPASAFQGDSVENVSGGERVESDPDGLKAKAESVYLDEGRADETGPSASVSGSGAAESSAARPEVEHGVLLLRAAGVASADIVAHRDTWEWLADLAAGHEHFRNPSAVEDIKDGRVQTSLSGRSLIAVLIKTWETRAAAPMNTGDWAMAAAVYRRVAAKLTALTGEGEVIRVVLDDGASG</sequence>
<feature type="compositionally biased region" description="Low complexity" evidence="1">
    <location>
        <begin position="174"/>
        <end position="188"/>
    </location>
</feature>